<dbReference type="Proteomes" id="UP000239549">
    <property type="component" value="Unassembled WGS sequence"/>
</dbReference>
<gene>
    <name evidence="1" type="ORF">DCCM_2179</name>
</gene>
<dbReference type="AlphaFoldDB" id="A0A2L2XAJ4"/>
<reference evidence="2" key="1">
    <citation type="submission" date="2018-02" db="EMBL/GenBank/DDBJ databases">
        <title>Genome sequence of Desulfocucumis palustris strain NAW-5.</title>
        <authorList>
            <person name="Watanabe M."/>
            <person name="Kojima H."/>
            <person name="Fukui M."/>
        </authorList>
    </citation>
    <scope>NUCLEOTIDE SEQUENCE [LARGE SCALE GENOMIC DNA]</scope>
    <source>
        <strain evidence="2">NAW-5</strain>
    </source>
</reference>
<evidence type="ECO:0000313" key="2">
    <source>
        <dbReference type="Proteomes" id="UP000239549"/>
    </source>
</evidence>
<organism evidence="1 2">
    <name type="scientific">Desulfocucumis palustris</name>
    <dbReference type="NCBI Taxonomy" id="1898651"/>
    <lineage>
        <taxon>Bacteria</taxon>
        <taxon>Bacillati</taxon>
        <taxon>Bacillota</taxon>
        <taxon>Clostridia</taxon>
        <taxon>Eubacteriales</taxon>
        <taxon>Desulfocucumaceae</taxon>
        <taxon>Desulfocucumis</taxon>
    </lineage>
</organism>
<keyword evidence="2" id="KW-1185">Reference proteome</keyword>
<evidence type="ECO:0000313" key="1">
    <source>
        <dbReference type="EMBL" id="GBF33082.1"/>
    </source>
</evidence>
<accession>A0A2L2XAJ4</accession>
<sequence length="50" mass="5775">MPGGDGKINLNFMLNARVFKKTGWQNERNDIWRVSRETGRAEEFHINSPG</sequence>
<proteinExistence type="predicted"/>
<protein>
    <submittedName>
        <fullName evidence="1">Uncharacterized protein</fullName>
    </submittedName>
</protein>
<dbReference type="EMBL" id="BFAV01000073">
    <property type="protein sequence ID" value="GBF33082.1"/>
    <property type="molecule type" value="Genomic_DNA"/>
</dbReference>
<name>A0A2L2XAJ4_9FIRM</name>
<comment type="caution">
    <text evidence="1">The sequence shown here is derived from an EMBL/GenBank/DDBJ whole genome shotgun (WGS) entry which is preliminary data.</text>
</comment>